<dbReference type="EC" id="6.3.2.10" evidence="10 11"/>
<dbReference type="STRING" id="1508404.JMA_08160"/>
<evidence type="ECO:0000256" key="5">
    <source>
        <dbReference type="ARBA" id="ARBA00022840"/>
    </source>
</evidence>
<feature type="binding site" evidence="10">
    <location>
        <begin position="112"/>
        <end position="118"/>
    </location>
    <ligand>
        <name>ATP</name>
        <dbReference type="ChEBI" id="CHEBI:30616"/>
    </ligand>
</feature>
<evidence type="ECO:0000256" key="6">
    <source>
        <dbReference type="ARBA" id="ARBA00022960"/>
    </source>
</evidence>
<evidence type="ECO:0000313" key="15">
    <source>
        <dbReference type="EMBL" id="AJD90133.1"/>
    </source>
</evidence>
<evidence type="ECO:0000256" key="7">
    <source>
        <dbReference type="ARBA" id="ARBA00022984"/>
    </source>
</evidence>
<reference evidence="15 16" key="1">
    <citation type="submission" date="2014-08" db="EMBL/GenBank/DDBJ databases">
        <title>Complete genome of a marine bacteria Jeotgalibacillus malaysiensis.</title>
        <authorList>
            <person name="Yaakop A.S."/>
            <person name="Chan K.-G."/>
            <person name="Goh K.M."/>
        </authorList>
    </citation>
    <scope>NUCLEOTIDE SEQUENCE [LARGE SCALE GENOMIC DNA]</scope>
    <source>
        <strain evidence="15 16">D5</strain>
    </source>
</reference>
<feature type="domain" description="Mur ligase C-terminal" evidence="13">
    <location>
        <begin position="317"/>
        <end position="441"/>
    </location>
</feature>
<dbReference type="InterPro" id="IPR005863">
    <property type="entry name" value="UDP-N-AcMur_synth"/>
</dbReference>
<dbReference type="HOGENOM" id="CLU_031507_1_0_9"/>
<dbReference type="InterPro" id="IPR036565">
    <property type="entry name" value="Mur-like_cat_sf"/>
</dbReference>
<dbReference type="SUPFAM" id="SSF63418">
    <property type="entry name" value="MurE/MurF N-terminal domain"/>
    <property type="match status" value="1"/>
</dbReference>
<feature type="domain" description="Mur ligase N-terminal catalytic" evidence="12">
    <location>
        <begin position="26"/>
        <end position="100"/>
    </location>
</feature>
<comment type="subcellular location">
    <subcellularLocation>
        <location evidence="10 11">Cytoplasm</location>
    </subcellularLocation>
</comment>
<protein>
    <recommendedName>
        <fullName evidence="10 11">UDP-N-acetylmuramoyl-tripeptide--D-alanyl-D-alanine ligase</fullName>
        <ecNumber evidence="10 11">6.3.2.10</ecNumber>
    </recommendedName>
    <alternativeName>
        <fullName evidence="10">D-alanyl-D-alanine-adding enzyme</fullName>
    </alternativeName>
</protein>
<keyword evidence="16" id="KW-1185">Reference proteome</keyword>
<dbReference type="Pfam" id="PF01225">
    <property type="entry name" value="Mur_ligase"/>
    <property type="match status" value="1"/>
</dbReference>
<dbReference type="GO" id="GO:0008766">
    <property type="term" value="F:UDP-N-acetylmuramoylalanyl-D-glutamyl-2,6-diaminopimelate-D-alanyl-D-alanine ligase activity"/>
    <property type="evidence" value="ECO:0007669"/>
    <property type="project" value="RHEA"/>
</dbReference>
<name>A0A0B5ANL4_9BACL</name>
<dbReference type="OrthoDB" id="9801978at2"/>
<dbReference type="GO" id="GO:0005524">
    <property type="term" value="F:ATP binding"/>
    <property type="evidence" value="ECO:0007669"/>
    <property type="project" value="UniProtKB-UniRule"/>
</dbReference>
<dbReference type="GO" id="GO:0005737">
    <property type="term" value="C:cytoplasm"/>
    <property type="evidence" value="ECO:0007669"/>
    <property type="project" value="UniProtKB-SubCell"/>
</dbReference>
<evidence type="ECO:0000313" key="16">
    <source>
        <dbReference type="Proteomes" id="UP000031449"/>
    </source>
</evidence>
<dbReference type="InterPro" id="IPR000713">
    <property type="entry name" value="Mur_ligase_N"/>
</dbReference>
<dbReference type="PANTHER" id="PTHR43024">
    <property type="entry name" value="UDP-N-ACETYLMURAMOYL-TRIPEPTIDE--D-ALANYL-D-ALANINE LIGASE"/>
    <property type="match status" value="1"/>
</dbReference>
<dbReference type="Gene3D" id="3.40.1390.10">
    <property type="entry name" value="MurE/MurF, N-terminal domain"/>
    <property type="match status" value="1"/>
</dbReference>
<evidence type="ECO:0000256" key="11">
    <source>
        <dbReference type="RuleBase" id="RU004136"/>
    </source>
</evidence>
<dbReference type="InterPro" id="IPR035911">
    <property type="entry name" value="MurE/MurF_N"/>
</dbReference>
<dbReference type="Proteomes" id="UP000031449">
    <property type="component" value="Chromosome"/>
</dbReference>
<evidence type="ECO:0000256" key="4">
    <source>
        <dbReference type="ARBA" id="ARBA00022741"/>
    </source>
</evidence>
<dbReference type="GO" id="GO:0071555">
    <property type="term" value="P:cell wall organization"/>
    <property type="evidence" value="ECO:0007669"/>
    <property type="project" value="UniProtKB-KW"/>
</dbReference>
<keyword evidence="7 10" id="KW-0573">Peptidoglycan synthesis</keyword>
<dbReference type="KEGG" id="jeo:JMA_08160"/>
<evidence type="ECO:0000256" key="8">
    <source>
        <dbReference type="ARBA" id="ARBA00023306"/>
    </source>
</evidence>
<dbReference type="HAMAP" id="MF_02019">
    <property type="entry name" value="MurF"/>
    <property type="match status" value="1"/>
</dbReference>
<dbReference type="GO" id="GO:0009252">
    <property type="term" value="P:peptidoglycan biosynthetic process"/>
    <property type="evidence" value="ECO:0007669"/>
    <property type="project" value="UniProtKB-UniRule"/>
</dbReference>
<dbReference type="InterPro" id="IPR036615">
    <property type="entry name" value="Mur_ligase_C_dom_sf"/>
</dbReference>
<dbReference type="UniPathway" id="UPA00219"/>
<dbReference type="InterPro" id="IPR004101">
    <property type="entry name" value="Mur_ligase_C"/>
</dbReference>
<evidence type="ECO:0000256" key="10">
    <source>
        <dbReference type="HAMAP-Rule" id="MF_02019"/>
    </source>
</evidence>
<keyword evidence="4 10" id="KW-0547">Nucleotide-binding</keyword>
<sequence>MKKTLREIADILETDAPSEEFAGAVIEGASINTLTIQPGNLFVPFKGEKTDGHKYVRQAFEKGAGASLWQKGVPDQPSDLPIIVVNDPEEALQKLAAAYRLENHFKVVAITGSNGKTTTKDMIAGVLSTKYSVQKTEGNFNNNLGLPLTMLNIRESTDVAVLEMGMSGFGEIELLSNIATPDIAVITNIGESHLQDLGSRENIAKAKFEIISGLNENGILFYYGDEPLLKNLVAQTEGLKCASYGYEETNGLYPRNTVIDDAGSRVQLGTEETWVSIPVLGRHNVLNGLATIRTALHLGLTLEEIEEGFAKTEMTSMRMERVEGAHGEVFINDAYNASPTSMLAALQFLEEAKAQGKKIAVLGDMLELGDNEEQFHREIGQKINFNEIPVLLAFGPRSRWLAEEALERSPLVYWFDQHDELITELKKHLSEGDLVLVKGSRGMQLEKVIEAFK</sequence>
<feature type="domain" description="Mur ligase central" evidence="14">
    <location>
        <begin position="110"/>
        <end position="293"/>
    </location>
</feature>
<keyword evidence="6 10" id="KW-0133">Cell shape</keyword>
<keyword evidence="5 10" id="KW-0067">ATP-binding</keyword>
<dbReference type="InterPro" id="IPR051046">
    <property type="entry name" value="MurCDEF_CellWall_CoF430Synth"/>
</dbReference>
<dbReference type="AlphaFoldDB" id="A0A0B5ANL4"/>
<dbReference type="PANTHER" id="PTHR43024:SF1">
    <property type="entry name" value="UDP-N-ACETYLMURAMOYL-TRIPEPTIDE--D-ALANYL-D-ALANINE LIGASE"/>
    <property type="match status" value="1"/>
</dbReference>
<evidence type="ECO:0000259" key="14">
    <source>
        <dbReference type="Pfam" id="PF08245"/>
    </source>
</evidence>
<keyword evidence="8 10" id="KW-0131">Cell cycle</keyword>
<comment type="function">
    <text evidence="10 11">Involved in cell wall formation. Catalyzes the final step in the synthesis of UDP-N-acetylmuramoyl-pentapeptide, the precursor of murein.</text>
</comment>
<dbReference type="SUPFAM" id="SSF53623">
    <property type="entry name" value="MurD-like peptide ligases, catalytic domain"/>
    <property type="match status" value="1"/>
</dbReference>
<comment type="catalytic activity">
    <reaction evidence="10 11">
        <text>D-alanyl-D-alanine + UDP-N-acetyl-alpha-D-muramoyl-L-alanyl-gamma-D-glutamyl-meso-2,6-diaminopimelate + ATP = UDP-N-acetyl-alpha-D-muramoyl-L-alanyl-gamma-D-glutamyl-meso-2,6-diaminopimeloyl-D-alanyl-D-alanine + ADP + phosphate + H(+)</text>
        <dbReference type="Rhea" id="RHEA:28374"/>
        <dbReference type="ChEBI" id="CHEBI:15378"/>
        <dbReference type="ChEBI" id="CHEBI:30616"/>
        <dbReference type="ChEBI" id="CHEBI:43474"/>
        <dbReference type="ChEBI" id="CHEBI:57822"/>
        <dbReference type="ChEBI" id="CHEBI:61386"/>
        <dbReference type="ChEBI" id="CHEBI:83905"/>
        <dbReference type="ChEBI" id="CHEBI:456216"/>
        <dbReference type="EC" id="6.3.2.10"/>
    </reaction>
</comment>
<dbReference type="GO" id="GO:0047480">
    <property type="term" value="F:UDP-N-acetylmuramoyl-tripeptide-D-alanyl-D-alanine ligase activity"/>
    <property type="evidence" value="ECO:0007669"/>
    <property type="project" value="UniProtKB-UniRule"/>
</dbReference>
<dbReference type="Gene3D" id="3.90.190.20">
    <property type="entry name" value="Mur ligase, C-terminal domain"/>
    <property type="match status" value="1"/>
</dbReference>
<dbReference type="EMBL" id="CP009416">
    <property type="protein sequence ID" value="AJD90133.1"/>
    <property type="molecule type" value="Genomic_DNA"/>
</dbReference>
<comment type="similarity">
    <text evidence="10">Belongs to the MurCDEF family. MurF subfamily.</text>
</comment>
<dbReference type="Pfam" id="PF02875">
    <property type="entry name" value="Mur_ligase_C"/>
    <property type="match status" value="1"/>
</dbReference>
<dbReference type="GO" id="GO:0008360">
    <property type="term" value="P:regulation of cell shape"/>
    <property type="evidence" value="ECO:0007669"/>
    <property type="project" value="UniProtKB-KW"/>
</dbReference>
<gene>
    <name evidence="10" type="primary">murF</name>
    <name evidence="15" type="ORF">JMA_08160</name>
</gene>
<evidence type="ECO:0000256" key="1">
    <source>
        <dbReference type="ARBA" id="ARBA00022490"/>
    </source>
</evidence>
<evidence type="ECO:0000256" key="3">
    <source>
        <dbReference type="ARBA" id="ARBA00022618"/>
    </source>
</evidence>
<proteinExistence type="inferred from homology"/>
<comment type="pathway">
    <text evidence="10 11">Cell wall biogenesis; peptidoglycan biosynthesis.</text>
</comment>
<dbReference type="NCBIfam" id="TIGR01143">
    <property type="entry name" value="murF"/>
    <property type="match status" value="1"/>
</dbReference>
<keyword evidence="1 10" id="KW-0963">Cytoplasm</keyword>
<keyword evidence="3 10" id="KW-0132">Cell division</keyword>
<dbReference type="SUPFAM" id="SSF53244">
    <property type="entry name" value="MurD-like peptide ligases, peptide-binding domain"/>
    <property type="match status" value="1"/>
</dbReference>
<accession>A0A0B5ANL4</accession>
<keyword evidence="2 10" id="KW-0436">Ligase</keyword>
<dbReference type="GO" id="GO:0051301">
    <property type="term" value="P:cell division"/>
    <property type="evidence" value="ECO:0007669"/>
    <property type="project" value="UniProtKB-KW"/>
</dbReference>
<organism evidence="15 16">
    <name type="scientific">Jeotgalibacillus malaysiensis</name>
    <dbReference type="NCBI Taxonomy" id="1508404"/>
    <lineage>
        <taxon>Bacteria</taxon>
        <taxon>Bacillati</taxon>
        <taxon>Bacillota</taxon>
        <taxon>Bacilli</taxon>
        <taxon>Bacillales</taxon>
        <taxon>Caryophanaceae</taxon>
        <taxon>Jeotgalibacillus</taxon>
    </lineage>
</organism>
<evidence type="ECO:0000256" key="2">
    <source>
        <dbReference type="ARBA" id="ARBA00022598"/>
    </source>
</evidence>
<keyword evidence="9 10" id="KW-0961">Cell wall biogenesis/degradation</keyword>
<evidence type="ECO:0000259" key="12">
    <source>
        <dbReference type="Pfam" id="PF01225"/>
    </source>
</evidence>
<evidence type="ECO:0000256" key="9">
    <source>
        <dbReference type="ARBA" id="ARBA00023316"/>
    </source>
</evidence>
<dbReference type="InterPro" id="IPR013221">
    <property type="entry name" value="Mur_ligase_cen"/>
</dbReference>
<dbReference type="Gene3D" id="3.40.1190.10">
    <property type="entry name" value="Mur-like, catalytic domain"/>
    <property type="match status" value="1"/>
</dbReference>
<dbReference type="Pfam" id="PF08245">
    <property type="entry name" value="Mur_ligase_M"/>
    <property type="match status" value="1"/>
</dbReference>
<evidence type="ECO:0000259" key="13">
    <source>
        <dbReference type="Pfam" id="PF02875"/>
    </source>
</evidence>